<reference evidence="1" key="2">
    <citation type="submission" date="2013-08" db="EMBL/GenBank/DDBJ databases">
        <title>Draft genome sequence of Anaerofustis stercorihominis (DSM 17244).</title>
        <authorList>
            <person name="Sudarsanam P."/>
            <person name="Ley R."/>
            <person name="Guruge J."/>
            <person name="Turnbaugh P.J."/>
            <person name="Mahowald M."/>
            <person name="Liep D."/>
            <person name="Gordon J."/>
        </authorList>
    </citation>
    <scope>NUCLEOTIDE SEQUENCE</scope>
    <source>
        <strain evidence="1">DSM 17244</strain>
    </source>
</reference>
<dbReference type="HOGENOM" id="CLU_2696463_0_0_9"/>
<keyword evidence="2" id="KW-1185">Reference proteome</keyword>
<dbReference type="GeneID" id="98001534"/>
<evidence type="ECO:0000313" key="2">
    <source>
        <dbReference type="Proteomes" id="UP000005178"/>
    </source>
</evidence>
<proteinExistence type="predicted"/>
<dbReference type="Proteomes" id="UP000005178">
    <property type="component" value="Unassembled WGS sequence"/>
</dbReference>
<sequence>MVKKDISKLYYKVISIFKDDKLIDIKEETLLSYSHYKSTYQRKDDKEIFKDYFSNRLEAYGFVHDLKYGIEDD</sequence>
<accession>B1CC74</accession>
<gene>
    <name evidence="1" type="ORF">ANASTE_01574</name>
</gene>
<name>B1CC74_9FIRM</name>
<comment type="caution">
    <text evidence="1">The sequence shown here is derived from an EMBL/GenBank/DDBJ whole genome shotgun (WGS) entry which is preliminary data.</text>
</comment>
<dbReference type="EMBL" id="ABIL02000006">
    <property type="protein sequence ID" value="EDS71871.1"/>
    <property type="molecule type" value="Genomic_DNA"/>
</dbReference>
<evidence type="ECO:0000313" key="1">
    <source>
        <dbReference type="EMBL" id="EDS71871.1"/>
    </source>
</evidence>
<organism evidence="1 2">
    <name type="scientific">Anaerofustis stercorihominis DSM 17244</name>
    <dbReference type="NCBI Taxonomy" id="445971"/>
    <lineage>
        <taxon>Bacteria</taxon>
        <taxon>Bacillati</taxon>
        <taxon>Bacillota</taxon>
        <taxon>Clostridia</taxon>
        <taxon>Eubacteriales</taxon>
        <taxon>Eubacteriaceae</taxon>
        <taxon>Anaerofustis</taxon>
    </lineage>
</organism>
<dbReference type="AlphaFoldDB" id="B1CC74"/>
<reference evidence="1" key="1">
    <citation type="submission" date="2008-01" db="EMBL/GenBank/DDBJ databases">
        <authorList>
            <person name="Fulton L."/>
            <person name="Clifton S."/>
            <person name="Fulton B."/>
            <person name="Xu J."/>
            <person name="Minx P."/>
            <person name="Pepin K.H."/>
            <person name="Johnson M."/>
            <person name="Thiruvilangam P."/>
            <person name="Bhonagiri V."/>
            <person name="Nash W.E."/>
            <person name="Mardis E.R."/>
            <person name="Wilson R.K."/>
        </authorList>
    </citation>
    <scope>NUCLEOTIDE SEQUENCE [LARGE SCALE GENOMIC DNA]</scope>
    <source>
        <strain evidence="1">DSM 17244</strain>
    </source>
</reference>
<dbReference type="RefSeq" id="WP_007050341.1">
    <property type="nucleotide sequence ID" value="NZ_DS560019.1"/>
</dbReference>
<protein>
    <submittedName>
        <fullName evidence="1">Uncharacterized protein</fullName>
    </submittedName>
</protein>